<proteinExistence type="predicted"/>
<dbReference type="Proteomes" id="UP000799778">
    <property type="component" value="Unassembled WGS sequence"/>
</dbReference>
<accession>A0A6A5Y466</accession>
<evidence type="ECO:0008006" key="4">
    <source>
        <dbReference type="Google" id="ProtNLM"/>
    </source>
</evidence>
<dbReference type="AlphaFoldDB" id="A0A6A5Y466"/>
<sequence length="138" mass="16092">MFCNYCIFYMSFICVQYLGSSLALDETCYCIIVERTNIHVEKDTINSICNVKKRSFISYSSRFQFQSITCFPFSWMPPPFIYFPFARLSFPIHTQSPFLSCVSFSTTVQPASYSKLGRYLLNMILILGIDTKEKTKQR</sequence>
<protein>
    <recommendedName>
        <fullName evidence="4">Secreted protein</fullName>
    </recommendedName>
</protein>
<dbReference type="RefSeq" id="XP_033388010.1">
    <property type="nucleotide sequence ID" value="XM_033520939.1"/>
</dbReference>
<gene>
    <name evidence="2" type="ORF">BU24DRAFT_124873</name>
</gene>
<keyword evidence="3" id="KW-1185">Reference proteome</keyword>
<evidence type="ECO:0000313" key="2">
    <source>
        <dbReference type="EMBL" id="KAF2019671.1"/>
    </source>
</evidence>
<organism evidence="2 3">
    <name type="scientific">Aaosphaeria arxii CBS 175.79</name>
    <dbReference type="NCBI Taxonomy" id="1450172"/>
    <lineage>
        <taxon>Eukaryota</taxon>
        <taxon>Fungi</taxon>
        <taxon>Dikarya</taxon>
        <taxon>Ascomycota</taxon>
        <taxon>Pezizomycotina</taxon>
        <taxon>Dothideomycetes</taxon>
        <taxon>Pleosporomycetidae</taxon>
        <taxon>Pleosporales</taxon>
        <taxon>Pleosporales incertae sedis</taxon>
        <taxon>Aaosphaeria</taxon>
    </lineage>
</organism>
<keyword evidence="1" id="KW-0732">Signal</keyword>
<evidence type="ECO:0000313" key="3">
    <source>
        <dbReference type="Proteomes" id="UP000799778"/>
    </source>
</evidence>
<dbReference type="EMBL" id="ML978067">
    <property type="protein sequence ID" value="KAF2019671.1"/>
    <property type="molecule type" value="Genomic_DNA"/>
</dbReference>
<feature type="signal peptide" evidence="1">
    <location>
        <begin position="1"/>
        <end position="23"/>
    </location>
</feature>
<dbReference type="GeneID" id="54278336"/>
<evidence type="ECO:0000256" key="1">
    <source>
        <dbReference type="SAM" id="SignalP"/>
    </source>
</evidence>
<name>A0A6A5Y466_9PLEO</name>
<reference evidence="2" key="1">
    <citation type="journal article" date="2020" name="Stud. Mycol.">
        <title>101 Dothideomycetes genomes: a test case for predicting lifestyles and emergence of pathogens.</title>
        <authorList>
            <person name="Haridas S."/>
            <person name="Albert R."/>
            <person name="Binder M."/>
            <person name="Bloem J."/>
            <person name="Labutti K."/>
            <person name="Salamov A."/>
            <person name="Andreopoulos B."/>
            <person name="Baker S."/>
            <person name="Barry K."/>
            <person name="Bills G."/>
            <person name="Bluhm B."/>
            <person name="Cannon C."/>
            <person name="Castanera R."/>
            <person name="Culley D."/>
            <person name="Daum C."/>
            <person name="Ezra D."/>
            <person name="Gonzalez J."/>
            <person name="Henrissat B."/>
            <person name="Kuo A."/>
            <person name="Liang C."/>
            <person name="Lipzen A."/>
            <person name="Lutzoni F."/>
            <person name="Magnuson J."/>
            <person name="Mondo S."/>
            <person name="Nolan M."/>
            <person name="Ohm R."/>
            <person name="Pangilinan J."/>
            <person name="Park H.-J."/>
            <person name="Ramirez L."/>
            <person name="Alfaro M."/>
            <person name="Sun H."/>
            <person name="Tritt A."/>
            <person name="Yoshinaga Y."/>
            <person name="Zwiers L.-H."/>
            <person name="Turgeon B."/>
            <person name="Goodwin S."/>
            <person name="Spatafora J."/>
            <person name="Crous P."/>
            <person name="Grigoriev I."/>
        </authorList>
    </citation>
    <scope>NUCLEOTIDE SEQUENCE</scope>
    <source>
        <strain evidence="2">CBS 175.79</strain>
    </source>
</reference>
<feature type="chain" id="PRO_5025648519" description="Secreted protein" evidence="1">
    <location>
        <begin position="24"/>
        <end position="138"/>
    </location>
</feature>